<name>A0A6A6DZM6_9PEZI</name>
<feature type="compositionally biased region" description="Acidic residues" evidence="4">
    <location>
        <begin position="1811"/>
        <end position="1823"/>
    </location>
</feature>
<feature type="repeat" description="ANK" evidence="3">
    <location>
        <begin position="577"/>
        <end position="609"/>
    </location>
</feature>
<dbReference type="Pfam" id="PF00023">
    <property type="entry name" value="Ank"/>
    <property type="match status" value="2"/>
</dbReference>
<dbReference type="SUPFAM" id="SSF52540">
    <property type="entry name" value="P-loop containing nucleoside triphosphate hydrolases"/>
    <property type="match status" value="1"/>
</dbReference>
<dbReference type="OrthoDB" id="21416at2759"/>
<dbReference type="PROSITE" id="PS50297">
    <property type="entry name" value="ANK_REP_REGION"/>
    <property type="match status" value="7"/>
</dbReference>
<dbReference type="Gene3D" id="1.25.40.20">
    <property type="entry name" value="Ankyrin repeat-containing domain"/>
    <property type="match status" value="7"/>
</dbReference>
<feature type="compositionally biased region" description="Basic and acidic residues" evidence="4">
    <location>
        <begin position="1824"/>
        <end position="1836"/>
    </location>
</feature>
<dbReference type="Pfam" id="PF22939">
    <property type="entry name" value="WHD_GPIID"/>
    <property type="match status" value="1"/>
</dbReference>
<evidence type="ECO:0000256" key="1">
    <source>
        <dbReference type="ARBA" id="ARBA00022737"/>
    </source>
</evidence>
<feature type="repeat" description="ANK" evidence="3">
    <location>
        <begin position="611"/>
        <end position="643"/>
    </location>
</feature>
<dbReference type="PROSITE" id="PS50088">
    <property type="entry name" value="ANK_REPEAT"/>
    <property type="match status" value="11"/>
</dbReference>
<reference evidence="7" key="1">
    <citation type="journal article" date="2020" name="Stud. Mycol.">
        <title>101 Dothideomycetes genomes: a test case for predicting lifestyles and emergence of pathogens.</title>
        <authorList>
            <person name="Haridas S."/>
            <person name="Albert R."/>
            <person name="Binder M."/>
            <person name="Bloem J."/>
            <person name="Labutti K."/>
            <person name="Salamov A."/>
            <person name="Andreopoulos B."/>
            <person name="Baker S."/>
            <person name="Barry K."/>
            <person name="Bills G."/>
            <person name="Bluhm B."/>
            <person name="Cannon C."/>
            <person name="Castanera R."/>
            <person name="Culley D."/>
            <person name="Daum C."/>
            <person name="Ezra D."/>
            <person name="Gonzalez J."/>
            <person name="Henrissat B."/>
            <person name="Kuo A."/>
            <person name="Liang C."/>
            <person name="Lipzen A."/>
            <person name="Lutzoni F."/>
            <person name="Magnuson J."/>
            <person name="Mondo S."/>
            <person name="Nolan M."/>
            <person name="Ohm R."/>
            <person name="Pangilinan J."/>
            <person name="Park H.-J."/>
            <person name="Ramirez L."/>
            <person name="Alfaro M."/>
            <person name="Sun H."/>
            <person name="Tritt A."/>
            <person name="Yoshinaga Y."/>
            <person name="Zwiers L.-H."/>
            <person name="Turgeon B."/>
            <person name="Goodwin S."/>
            <person name="Spatafora J."/>
            <person name="Crous P."/>
            <person name="Grigoriev I."/>
        </authorList>
    </citation>
    <scope>NUCLEOTIDE SEQUENCE</scope>
    <source>
        <strain evidence="7">CBS 207.26</strain>
    </source>
</reference>
<feature type="repeat" description="ANK" evidence="3">
    <location>
        <begin position="720"/>
        <end position="746"/>
    </location>
</feature>
<accession>A0A6A6DZM6</accession>
<dbReference type="SMART" id="SM00248">
    <property type="entry name" value="ANK"/>
    <property type="match status" value="26"/>
</dbReference>
<dbReference type="PRINTS" id="PR01415">
    <property type="entry name" value="ANKYRIN"/>
</dbReference>
<dbReference type="InterPro" id="IPR056884">
    <property type="entry name" value="NPHP3-like_N"/>
</dbReference>
<feature type="repeat" description="ANK" evidence="3">
    <location>
        <begin position="658"/>
        <end position="690"/>
    </location>
</feature>
<feature type="compositionally biased region" description="Polar residues" evidence="4">
    <location>
        <begin position="1837"/>
        <end position="1858"/>
    </location>
</feature>
<proteinExistence type="predicted"/>
<dbReference type="Pfam" id="PF24883">
    <property type="entry name" value="NPHP3_N"/>
    <property type="match status" value="1"/>
</dbReference>
<sequence length="2190" mass="241147">MSPDSNGLSDTDAVVINRDDVSNYNPEQILPESPKTIQKIRGWLQPTSYDLDSGEYRKHLTSHVAGTGVWLTSSNTYQEWLYGDEHGMLWIKGIPGSGKSVLAAKLTDELSQFHPGAPVLYFFFRQIIDANHEPVALLRDWLGQVLNYSPPLQKKLKGYMDSKRSLSSMSMEDLWRDLRMAFAGLPGRVFCVADALDEMDGGNEAFLQALAALGQWKPGKVKVLITSRLEPSVEGPLRKAKCLQIRLQENLVDIDISSYVRQRLEATSFSPSNQDLIKEAVPGRANGLFLYAKLAMDAFLDPGADIKEVLRVLPADLNDMYTNLLREHAHRSGVPDDIQLLILRWVTHATRPLRLLEIAEMINVTYREEIERDLRSTKDLVRAACGPLLEILPDETVCVVHHSFTEYLKGSTRSDDSSGYPILQLGSTHASLGLACLRYMQAGCLDQNKTTQKPQTEDFDSDFEDYDSYPISKRLKQEEVQMRLKYPFLEYAVANWHIHITRSAAAGHDQTKVNTALRKFFDNKQRTAAWLKLDWPGGEGASKGVTQLHIAARTGLSAYAKALLNSEGVDSGVCDVHGKTPLWWAATCGRADVIRLLVEVGADPDKDESVSGLKPLHKAASNNHFEAAKVLLEAGVDPLTEKTREYPGNWCGNAPRSTGHTPLMYTCHNGHVETVEVFLPFLKDIDIVHRALAWAAERGHSKVVERVLKHPGVNVNAKVRGDTPLFLACRSSDVKTITLLLNAGANPAILCAGCDDEFAGIGGRYYSAAEHENATRGFTALHNLCGSGSRRHYYQNGTIEPEALQGLFSLLIQAGADVNQRDASGSTPLHGAIGNPLLVRLLLDAGADANAVSDGGDTPIHKVTSLETMRLLIENGQADMDKPLERDGRTPLLCMLNTCNTEIILKFLEYGPNCNVTDKDGNGALHITLKERSTTPAILKALLRAGADPNLRNRSGQTPLHVIKHDNLKNGELLDIMLQAGADINAKSNNGATPLFRRFSDSSYGYGEETHQDFKILMDRGASLTTRDSKGRTLLHEAIFHHRGQESFTSSYNRARSTRFDFLLDLGLDPQDVDYSGNTLLHELAFRSGNHDSYFGPKFLPLWKQLLALDLDLDRGNGLGRTPLHILCSNHNRWDSMKIGETLPIDFVIQSTENINATDHNGITPLHLAATVSEANTKKLLDAGADPTVSSFEGLTPLHLAARSRQSNIVGLLLDALRTRNQQAETSSNFGSHPAGALVPGIALSPRQHGKPINRINAIDDDGYTPLFYACRSGRPETVAILLQAGADVNVRTFVACAEFEDEQDLWRNHCYEADPGANGAAGGLKLRDKSRPAFLTGSGCSHDPGLDPNQDTARLEEILDMLVQKDADVSQLDHGMYGHWNSPGAINIAVKNRRDYTAACLMKIRDRKPANDKVYKSTMELFVEHSRQYRQKSIANALREFKHIKQGESNWELFRSMMLRREYDMIEELFHVGVDFLTGKDSSHMSTIVKHGFASLLERIGRLESEAKFKEGTGHAAGNKTQPGLGYCTKYLKGVEGSENHPTPFLLQAVQRELPNMDVIRLLVEKFGVDIDELHYTREYLDGEYGVVPTNSALHSLAEGSNWWHVALAIPYFVDRAANIEIRNNKGQTPLQIALRGEGYVQPFHKNAARALIAAGANVNAVDGKGRSCLGYAGSDVEMIRLLIAHGAIVKADALFAAIDARQVDVLEALLSAGADPNMRRQRRSKPPTKKAARQRGRISLWNNDGGMEEHQWYPVHYAATKHRAGYSDPAEVKKHAKESAVKLVETLLAHGADPFAKFWKRLNPYQLPEDSESGDECDIDEENRTGDEEKKDRNPTLSPPSTVTVGAAPATSSSSEVPKGYEERTILHELLSEGDIVHPFLNLPDLDPNHRDPKGQTVLHRACSGVPGPDAPIDALSGDKWDSKNMTTPSLLNHLLSLGADPQARDNAGQNALHHMLSVVGFGHRINSSTIRVSLTQLAKAHPVLLSQRDNDGNLPLHLALRRALPKLNVIAAENVLSCGADPFATDKDGNTALHILALRLFDTPKLRALFQKLLDKGLDINARNNRGETPAFSFYKRFDDRLAGGCYMDPKNVNYKAAIALFENAGADFQAKDNKGRGLLHVAAKGGVSKFKGLLKKELDPLMEDVGRQTPLDVAAACGDKDILGLFEKMEDGGKVIGGLDSDSDEV</sequence>
<dbReference type="PANTHER" id="PTHR24189">
    <property type="entry name" value="MYOTROPHIN"/>
    <property type="match status" value="1"/>
</dbReference>
<evidence type="ECO:0000259" key="6">
    <source>
        <dbReference type="Pfam" id="PF24883"/>
    </source>
</evidence>
<feature type="repeat" description="ANK" evidence="3">
    <location>
        <begin position="955"/>
        <end position="989"/>
    </location>
</feature>
<evidence type="ECO:0000256" key="2">
    <source>
        <dbReference type="ARBA" id="ARBA00023043"/>
    </source>
</evidence>
<keyword evidence="8" id="KW-1185">Reference proteome</keyword>
<keyword evidence="2 3" id="KW-0040">ANK repeat</keyword>
<feature type="domain" description="GPI inositol-deacylase winged helix" evidence="5">
    <location>
        <begin position="342"/>
        <end position="412"/>
    </location>
</feature>
<keyword evidence="1" id="KW-0677">Repeat</keyword>
<feature type="repeat" description="ANK" evidence="3">
    <location>
        <begin position="1262"/>
        <end position="1294"/>
    </location>
</feature>
<dbReference type="InterPro" id="IPR027417">
    <property type="entry name" value="P-loop_NTPase"/>
</dbReference>
<feature type="repeat" description="ANK" evidence="3">
    <location>
        <begin position="1193"/>
        <end position="1215"/>
    </location>
</feature>
<feature type="repeat" description="ANK" evidence="3">
    <location>
        <begin position="1994"/>
        <end position="2030"/>
    </location>
</feature>
<dbReference type="InterPro" id="IPR050745">
    <property type="entry name" value="Multifunctional_regulatory"/>
</dbReference>
<dbReference type="PANTHER" id="PTHR24189:SF50">
    <property type="entry name" value="ANKYRIN REPEAT AND SOCS BOX PROTEIN 2"/>
    <property type="match status" value="1"/>
</dbReference>
<dbReference type="InterPro" id="IPR036770">
    <property type="entry name" value="Ankyrin_rpt-contain_sf"/>
</dbReference>
<protein>
    <submittedName>
        <fullName evidence="7">Ankyrin</fullName>
    </submittedName>
</protein>
<organism evidence="7 8">
    <name type="scientific">Zopfia rhizophila CBS 207.26</name>
    <dbReference type="NCBI Taxonomy" id="1314779"/>
    <lineage>
        <taxon>Eukaryota</taxon>
        <taxon>Fungi</taxon>
        <taxon>Dikarya</taxon>
        <taxon>Ascomycota</taxon>
        <taxon>Pezizomycotina</taxon>
        <taxon>Dothideomycetes</taxon>
        <taxon>Dothideomycetes incertae sedis</taxon>
        <taxon>Zopfiaceae</taxon>
        <taxon>Zopfia</taxon>
    </lineage>
</organism>
<dbReference type="InterPro" id="IPR054471">
    <property type="entry name" value="GPIID_WHD"/>
</dbReference>
<feature type="domain" description="Nephrocystin 3-like N-terminal" evidence="6">
    <location>
        <begin position="66"/>
        <end position="228"/>
    </location>
</feature>
<evidence type="ECO:0000313" key="8">
    <source>
        <dbReference type="Proteomes" id="UP000800200"/>
    </source>
</evidence>
<feature type="repeat" description="ANK" evidence="3">
    <location>
        <begin position="1627"/>
        <end position="1665"/>
    </location>
</feature>
<dbReference type="InterPro" id="IPR002110">
    <property type="entry name" value="Ankyrin_rpt"/>
</dbReference>
<dbReference type="Gene3D" id="3.40.50.300">
    <property type="entry name" value="P-loop containing nucleotide triphosphate hydrolases"/>
    <property type="match status" value="1"/>
</dbReference>
<dbReference type="SUPFAM" id="SSF48403">
    <property type="entry name" value="Ankyrin repeat"/>
    <property type="match status" value="5"/>
</dbReference>
<evidence type="ECO:0000256" key="4">
    <source>
        <dbReference type="SAM" id="MobiDB-lite"/>
    </source>
</evidence>
<dbReference type="Proteomes" id="UP000800200">
    <property type="component" value="Unassembled WGS sequence"/>
</dbReference>
<feature type="repeat" description="ANK" evidence="3">
    <location>
        <begin position="2031"/>
        <end position="2068"/>
    </location>
</feature>
<evidence type="ECO:0000259" key="5">
    <source>
        <dbReference type="Pfam" id="PF22939"/>
    </source>
</evidence>
<feature type="repeat" description="ANK" evidence="3">
    <location>
        <begin position="920"/>
        <end position="954"/>
    </location>
</feature>
<evidence type="ECO:0000313" key="7">
    <source>
        <dbReference type="EMBL" id="KAF2183106.1"/>
    </source>
</evidence>
<gene>
    <name evidence="7" type="ORF">K469DRAFT_751700</name>
</gene>
<dbReference type="EMBL" id="ML994644">
    <property type="protein sequence ID" value="KAF2183106.1"/>
    <property type="molecule type" value="Genomic_DNA"/>
</dbReference>
<evidence type="ECO:0000256" key="3">
    <source>
        <dbReference type="PROSITE-ProRule" id="PRU00023"/>
    </source>
</evidence>
<dbReference type="Pfam" id="PF12796">
    <property type="entry name" value="Ank_2"/>
    <property type="match status" value="5"/>
</dbReference>
<feature type="region of interest" description="Disordered" evidence="4">
    <location>
        <begin position="1808"/>
        <end position="1863"/>
    </location>
</feature>